<dbReference type="AlphaFoldDB" id="A0A450TVZ6"/>
<sequence>MILNDPIVEEMRVHGMAFTARHGNDIGRMCAAVVNKQAIIVKTVMIDWKRGTYLSGTETEQDGLGV</sequence>
<organism evidence="1">
    <name type="scientific">Candidatus Kentrum sp. FW</name>
    <dbReference type="NCBI Taxonomy" id="2126338"/>
    <lineage>
        <taxon>Bacteria</taxon>
        <taxon>Pseudomonadati</taxon>
        <taxon>Pseudomonadota</taxon>
        <taxon>Gammaproteobacteria</taxon>
        <taxon>Candidatus Kentrum</taxon>
    </lineage>
</organism>
<evidence type="ECO:0000313" key="1">
    <source>
        <dbReference type="EMBL" id="VFJ73180.1"/>
    </source>
</evidence>
<proteinExistence type="predicted"/>
<reference evidence="1" key="1">
    <citation type="submission" date="2019-02" db="EMBL/GenBank/DDBJ databases">
        <authorList>
            <person name="Gruber-Vodicka R. H."/>
            <person name="Seah K. B. B."/>
        </authorList>
    </citation>
    <scope>NUCLEOTIDE SEQUENCE</scope>
    <source>
        <strain evidence="1">BECK_BZ131</strain>
    </source>
</reference>
<name>A0A450TVZ6_9GAMM</name>
<accession>A0A450TVZ6</accession>
<gene>
    <name evidence="1" type="ORF">BECKFW1821C_GA0114237_104617</name>
</gene>
<dbReference type="EMBL" id="CAADFE010000046">
    <property type="protein sequence ID" value="VFJ73180.1"/>
    <property type="molecule type" value="Genomic_DNA"/>
</dbReference>
<protein>
    <submittedName>
        <fullName evidence="1">Uncharacterized protein</fullName>
    </submittedName>
</protein>